<dbReference type="EMBL" id="PQWO01000029">
    <property type="protein sequence ID" value="PZD70752.1"/>
    <property type="molecule type" value="Genomic_DNA"/>
</dbReference>
<protein>
    <submittedName>
        <fullName evidence="1">Uncharacterized protein</fullName>
    </submittedName>
</protein>
<evidence type="ECO:0000313" key="1">
    <source>
        <dbReference type="EMBL" id="PZD70752.1"/>
    </source>
</evidence>
<keyword evidence="2" id="KW-1185">Reference proteome</keyword>
<gene>
    <name evidence="1" type="ORF">C1752_09739</name>
</gene>
<evidence type="ECO:0000313" key="2">
    <source>
        <dbReference type="Proteomes" id="UP000248857"/>
    </source>
</evidence>
<dbReference type="Proteomes" id="UP000248857">
    <property type="component" value="Unassembled WGS sequence"/>
</dbReference>
<organism evidence="1 2">
    <name type="scientific">Acaryochloris thomasi RCC1774</name>
    <dbReference type="NCBI Taxonomy" id="1764569"/>
    <lineage>
        <taxon>Bacteria</taxon>
        <taxon>Bacillati</taxon>
        <taxon>Cyanobacteriota</taxon>
        <taxon>Cyanophyceae</taxon>
        <taxon>Acaryochloridales</taxon>
        <taxon>Acaryochloridaceae</taxon>
        <taxon>Acaryochloris</taxon>
        <taxon>Acaryochloris thomasi</taxon>
    </lineage>
</organism>
<reference evidence="1 2" key="1">
    <citation type="journal article" date="2018" name="Sci. Rep.">
        <title>A novel species of the marine cyanobacterium Acaryochloris with a unique pigment content and lifestyle.</title>
        <authorList>
            <person name="Partensky F."/>
            <person name="Six C."/>
            <person name="Ratin M."/>
            <person name="Garczarek L."/>
            <person name="Vaulot D."/>
            <person name="Probert I."/>
            <person name="Calteau A."/>
            <person name="Gourvil P."/>
            <person name="Marie D."/>
            <person name="Grebert T."/>
            <person name="Bouchier C."/>
            <person name="Le Panse S."/>
            <person name="Gachenot M."/>
            <person name="Rodriguez F."/>
            <person name="Garrido J.L."/>
        </authorList>
    </citation>
    <scope>NUCLEOTIDE SEQUENCE [LARGE SCALE GENOMIC DNA]</scope>
    <source>
        <strain evidence="1 2">RCC1774</strain>
    </source>
</reference>
<sequence>MICIDSPAMLHELPRDTGGLQGKRYISQNVVYISLDFNGSLFS</sequence>
<proteinExistence type="predicted"/>
<dbReference type="AlphaFoldDB" id="A0A2W1JI35"/>
<accession>A0A2W1JI35</accession>
<name>A0A2W1JI35_9CYAN</name>
<comment type="caution">
    <text evidence="1">The sequence shown here is derived from an EMBL/GenBank/DDBJ whole genome shotgun (WGS) entry which is preliminary data.</text>
</comment>